<gene>
    <name evidence="9" type="ORF">R3P38DRAFT_2780067</name>
</gene>
<dbReference type="GO" id="GO:0008379">
    <property type="term" value="F:thioredoxin peroxidase activity"/>
    <property type="evidence" value="ECO:0007669"/>
    <property type="project" value="InterPro"/>
</dbReference>
<dbReference type="GO" id="GO:0045454">
    <property type="term" value="P:cell redox homeostasis"/>
    <property type="evidence" value="ECO:0007669"/>
    <property type="project" value="TreeGrafter"/>
</dbReference>
<keyword evidence="10" id="KW-1185">Reference proteome</keyword>
<reference evidence="9 10" key="1">
    <citation type="journal article" date="2024" name="J Genomics">
        <title>Draft genome sequencing and assembly of Favolaschia claudopus CIRM-BRFM 2984 isolated from oak limbs.</title>
        <authorList>
            <person name="Navarro D."/>
            <person name="Drula E."/>
            <person name="Chaduli D."/>
            <person name="Cazenave R."/>
            <person name="Ahrendt S."/>
            <person name="Wang J."/>
            <person name="Lipzen A."/>
            <person name="Daum C."/>
            <person name="Barry K."/>
            <person name="Grigoriev I.V."/>
            <person name="Favel A."/>
            <person name="Rosso M.N."/>
            <person name="Martin F."/>
        </authorList>
    </citation>
    <scope>NUCLEOTIDE SEQUENCE [LARGE SCALE GENOMIC DNA]</scope>
    <source>
        <strain evidence="9 10">CIRM-BRFM 2984</strain>
    </source>
</reference>
<comment type="function">
    <text evidence="7">Thiol-specific peroxidase that catalyzes the reduction of hydrogen peroxide and organic hydroperoxides to water and alcohols, respectively. Plays a role in cell protection against oxidative stress by detoxifying peroxides.</text>
</comment>
<dbReference type="InterPro" id="IPR037944">
    <property type="entry name" value="PRX5-like"/>
</dbReference>
<dbReference type="GO" id="GO:0042744">
    <property type="term" value="P:hydrogen peroxide catabolic process"/>
    <property type="evidence" value="ECO:0007669"/>
    <property type="project" value="TreeGrafter"/>
</dbReference>
<dbReference type="GO" id="GO:0005739">
    <property type="term" value="C:mitochondrion"/>
    <property type="evidence" value="ECO:0007669"/>
    <property type="project" value="TreeGrafter"/>
</dbReference>
<proteinExistence type="inferred from homology"/>
<dbReference type="PANTHER" id="PTHR10430:SF16">
    <property type="entry name" value="PEROXIREDOXIN-5, MITOCHONDRIAL"/>
    <property type="match status" value="1"/>
</dbReference>
<organism evidence="9 10">
    <name type="scientific">Favolaschia claudopus</name>
    <dbReference type="NCBI Taxonomy" id="2862362"/>
    <lineage>
        <taxon>Eukaryota</taxon>
        <taxon>Fungi</taxon>
        <taxon>Dikarya</taxon>
        <taxon>Basidiomycota</taxon>
        <taxon>Agaricomycotina</taxon>
        <taxon>Agaricomycetes</taxon>
        <taxon>Agaricomycetidae</taxon>
        <taxon>Agaricales</taxon>
        <taxon>Marasmiineae</taxon>
        <taxon>Mycenaceae</taxon>
        <taxon>Favolaschia</taxon>
    </lineage>
</organism>
<feature type="domain" description="Thioredoxin" evidence="8">
    <location>
        <begin position="5"/>
        <end position="196"/>
    </location>
</feature>
<feature type="active site" description="Cysteine sulfenic acid (-SOH) intermediate" evidence="6">
    <location>
        <position position="84"/>
    </location>
</feature>
<dbReference type="InterPro" id="IPR013766">
    <property type="entry name" value="Thioredoxin_domain"/>
</dbReference>
<protein>
    <submittedName>
        <fullName evidence="9">Peroxiredoxin</fullName>
    </submittedName>
</protein>
<comment type="caution">
    <text evidence="9">The sequence shown here is derived from an EMBL/GenBank/DDBJ whole genome shotgun (WGS) entry which is preliminary data.</text>
</comment>
<dbReference type="Gene3D" id="3.40.30.10">
    <property type="entry name" value="Glutaredoxin"/>
    <property type="match status" value="1"/>
</dbReference>
<dbReference type="PANTHER" id="PTHR10430">
    <property type="entry name" value="PEROXIREDOXIN"/>
    <property type="match status" value="1"/>
</dbReference>
<dbReference type="CDD" id="cd03013">
    <property type="entry name" value="PRX5_like"/>
    <property type="match status" value="1"/>
</dbReference>
<sequence length="196" mass="21225">MAPAIKVGDALPKGEFGYIPWTSELESHVNFVSDIFSFDASTESIHCPGVQVAYGVPSRLNTETERKGKKVVLFSVPGAFTPTCHTNHLPPFLEKYDEFKAKGVDVIAVIGANDTFVMSGWTRFEGCKDKILGLSDVGAKWSAALNLSVDLTERGLGIRTGRYAMIIDDLVVKYIEVESDPRAVTVSGADAILGKL</sequence>
<evidence type="ECO:0000256" key="3">
    <source>
        <dbReference type="ARBA" id="ARBA00022862"/>
    </source>
</evidence>
<dbReference type="EMBL" id="JAWWNJ010000036">
    <property type="protein sequence ID" value="KAK7023284.1"/>
    <property type="molecule type" value="Genomic_DNA"/>
</dbReference>
<dbReference type="SUPFAM" id="SSF52833">
    <property type="entry name" value="Thioredoxin-like"/>
    <property type="match status" value="1"/>
</dbReference>
<evidence type="ECO:0000259" key="8">
    <source>
        <dbReference type="PROSITE" id="PS51352"/>
    </source>
</evidence>
<keyword evidence="3 7" id="KW-0049">Antioxidant</keyword>
<dbReference type="PROSITE" id="PS51352">
    <property type="entry name" value="THIOREDOXIN_2"/>
    <property type="match status" value="1"/>
</dbReference>
<evidence type="ECO:0000256" key="7">
    <source>
        <dbReference type="RuleBase" id="RU366011"/>
    </source>
</evidence>
<dbReference type="InterPro" id="IPR036249">
    <property type="entry name" value="Thioredoxin-like_sf"/>
</dbReference>
<evidence type="ECO:0000256" key="5">
    <source>
        <dbReference type="ARBA" id="ARBA00023284"/>
    </source>
</evidence>
<keyword evidence="4 7" id="KW-0560">Oxidoreductase</keyword>
<accession>A0AAW0BBM9</accession>
<evidence type="ECO:0000313" key="10">
    <source>
        <dbReference type="Proteomes" id="UP001362999"/>
    </source>
</evidence>
<dbReference type="GO" id="GO:0034599">
    <property type="term" value="P:cellular response to oxidative stress"/>
    <property type="evidence" value="ECO:0007669"/>
    <property type="project" value="InterPro"/>
</dbReference>
<dbReference type="AlphaFoldDB" id="A0AAW0BBM9"/>
<dbReference type="Pfam" id="PF08534">
    <property type="entry name" value="Redoxin"/>
    <property type="match status" value="1"/>
</dbReference>
<evidence type="ECO:0000313" key="9">
    <source>
        <dbReference type="EMBL" id="KAK7023284.1"/>
    </source>
</evidence>
<comment type="similarity">
    <text evidence="1 7">Belongs to the peroxiredoxin family. Prx5 subfamily.</text>
</comment>
<dbReference type="Proteomes" id="UP001362999">
    <property type="component" value="Unassembled WGS sequence"/>
</dbReference>
<name>A0AAW0BBM9_9AGAR</name>
<evidence type="ECO:0000256" key="2">
    <source>
        <dbReference type="ARBA" id="ARBA00022559"/>
    </source>
</evidence>
<keyword evidence="2 7" id="KW-0575">Peroxidase</keyword>
<evidence type="ECO:0000256" key="1">
    <source>
        <dbReference type="ARBA" id="ARBA00010505"/>
    </source>
</evidence>
<evidence type="ECO:0000256" key="4">
    <source>
        <dbReference type="ARBA" id="ARBA00023002"/>
    </source>
</evidence>
<dbReference type="GO" id="GO:0005777">
    <property type="term" value="C:peroxisome"/>
    <property type="evidence" value="ECO:0007669"/>
    <property type="project" value="TreeGrafter"/>
</dbReference>
<evidence type="ECO:0000256" key="6">
    <source>
        <dbReference type="PIRSR" id="PIRSR637944-1"/>
    </source>
</evidence>
<keyword evidence="5 7" id="KW-0676">Redox-active center</keyword>
<dbReference type="InterPro" id="IPR013740">
    <property type="entry name" value="Redoxin"/>
</dbReference>